<name>A0ABP1F5D2_9FLAO</name>
<organism evidence="1 2">
    <name type="scientific">Tenacibaculum vairaonense</name>
    <dbReference type="NCBI Taxonomy" id="3137860"/>
    <lineage>
        <taxon>Bacteria</taxon>
        <taxon>Pseudomonadati</taxon>
        <taxon>Bacteroidota</taxon>
        <taxon>Flavobacteriia</taxon>
        <taxon>Flavobacteriales</taxon>
        <taxon>Flavobacteriaceae</taxon>
        <taxon>Tenacibaculum</taxon>
    </lineage>
</organism>
<proteinExistence type="predicted"/>
<keyword evidence="2" id="KW-1185">Reference proteome</keyword>
<evidence type="ECO:0000313" key="2">
    <source>
        <dbReference type="Proteomes" id="UP001497602"/>
    </source>
</evidence>
<reference evidence="1 2" key="1">
    <citation type="submission" date="2024-05" db="EMBL/GenBank/DDBJ databases">
        <authorList>
            <person name="Duchaud E."/>
        </authorList>
    </citation>
    <scope>NUCLEOTIDE SEQUENCE [LARGE SCALE GENOMIC DNA]</scope>
    <source>
        <strain evidence="1">Ena-SAMPLE-TAB-13-05-2024-13:56:06:370-140305</strain>
    </source>
</reference>
<dbReference type="EMBL" id="CAXJRC010000008">
    <property type="protein sequence ID" value="CAL2105657.1"/>
    <property type="molecule type" value="Genomic_DNA"/>
</dbReference>
<evidence type="ECO:0000313" key="1">
    <source>
        <dbReference type="EMBL" id="CAL2105657.1"/>
    </source>
</evidence>
<gene>
    <name evidence="1" type="ORF">T190115A13A_170080</name>
</gene>
<accession>A0ABP1F5D2</accession>
<dbReference type="Proteomes" id="UP001497602">
    <property type="component" value="Unassembled WGS sequence"/>
</dbReference>
<comment type="caution">
    <text evidence="1">The sequence shown here is derived from an EMBL/GenBank/DDBJ whole genome shotgun (WGS) entry which is preliminary data.</text>
</comment>
<sequence>MPHYDFLDVTSSEIMSNTMKHNFVLQLCSVELSRSFRL</sequence>
<protein>
    <submittedName>
        <fullName evidence="1">Uncharacterized protein</fullName>
    </submittedName>
</protein>